<evidence type="ECO:0000256" key="1">
    <source>
        <dbReference type="SAM" id="Phobius"/>
    </source>
</evidence>
<dbReference type="GO" id="GO:0016746">
    <property type="term" value="F:acyltransferase activity"/>
    <property type="evidence" value="ECO:0007669"/>
    <property type="project" value="UniProtKB-KW"/>
</dbReference>
<dbReference type="EMBL" id="SHNN01000001">
    <property type="protein sequence ID" value="MCX2980650.1"/>
    <property type="molecule type" value="Genomic_DNA"/>
</dbReference>
<keyword evidence="5" id="KW-1185">Reference proteome</keyword>
<evidence type="ECO:0000259" key="2">
    <source>
        <dbReference type="Pfam" id="PF01757"/>
    </source>
</evidence>
<protein>
    <submittedName>
        <fullName evidence="4">Acyltransferase</fullName>
    </submittedName>
</protein>
<gene>
    <name evidence="4" type="ORF">EYC98_07140</name>
</gene>
<dbReference type="InterPro" id="IPR050879">
    <property type="entry name" value="Acyltransferase_3"/>
</dbReference>
<dbReference type="RefSeq" id="WP_279244625.1">
    <property type="nucleotide sequence ID" value="NZ_SHNN01000001.1"/>
</dbReference>
<dbReference type="PANTHER" id="PTHR23028:SF53">
    <property type="entry name" value="ACYL_TRANSF_3 DOMAIN-CONTAINING PROTEIN"/>
    <property type="match status" value="1"/>
</dbReference>
<comment type="caution">
    <text evidence="4">The sequence shown here is derived from an EMBL/GenBank/DDBJ whole genome shotgun (WGS) entry which is preliminary data.</text>
</comment>
<dbReference type="Proteomes" id="UP001143362">
    <property type="component" value="Unassembled WGS sequence"/>
</dbReference>
<feature type="transmembrane region" description="Helical" evidence="1">
    <location>
        <begin position="349"/>
        <end position="370"/>
    </location>
</feature>
<name>A0ABT3TEA7_9GAMM</name>
<feature type="transmembrane region" description="Helical" evidence="1">
    <location>
        <begin position="72"/>
        <end position="91"/>
    </location>
</feature>
<proteinExistence type="predicted"/>
<sequence>MKYRSDIDGLRAVAVLPVVLYHAGYTWIPGGFVGVDIFFVISGYLISSIIAKEIQQERFTFLSFYLRRVRRIIPALLVVLTTTVIAGYYFLLPTEYVNLAQATIATLAFVPNIFFFDASTTYFGLDVATEPLLHTWSLGVELQFYILFPLLMIPLSRYLGRVSLGCSIVLLLALSLALNLALTPYLSKFAFYLLPTRAWELLFGVVLGLGLIPVIRSYWLANVVAMCGLLLIAGTMLLLSASDPFPGINAVYPVLGAALIIWANTGNNTLIAKLLSVRLMVLVGLISYSLYLWHWPVMVFVLMLEGGPITKALIVAVSLLLATLSYRYVEGRYRKTDQPLNDRQLGKELGFLTVIILLGVAVIIGSNGLASRVPESAFSIVDELENYHNNTPASCEDFGRADGDRVAQACQLGDENGAPEFVLWGDSHAEALMPGLQRAALKTGNSGIAFHYGGCRPLLGVSRENDYRCLNFGHEVMAFIESNPSIRQVYLAGYWRLPLLSFSYDNSNFFIVDEESGSSSPGENRQVFSRGLARTLHALKDKDIFFVEDIPEVGASFGKSVSSNFIRQAWLSSSQTDTLRHHKRQDLYKVYLEAALTNQQQSFEVIPTQATLCEGNQCPLTIDGSLVYNDGDHISLYGAYLLSPLFEETLGRLLRDKD</sequence>
<feature type="transmembrane region" description="Helical" evidence="1">
    <location>
        <begin position="189"/>
        <end position="212"/>
    </location>
</feature>
<keyword evidence="1" id="KW-1133">Transmembrane helix</keyword>
<keyword evidence="1" id="KW-0812">Transmembrane</keyword>
<feature type="transmembrane region" description="Helical" evidence="1">
    <location>
        <begin position="245"/>
        <end position="263"/>
    </location>
</feature>
<accession>A0ABT3TEA7</accession>
<dbReference type="Pfam" id="PF01757">
    <property type="entry name" value="Acyl_transf_3"/>
    <property type="match status" value="1"/>
</dbReference>
<dbReference type="InterPro" id="IPR043968">
    <property type="entry name" value="SGNH"/>
</dbReference>
<feature type="transmembrane region" description="Helical" evidence="1">
    <location>
        <begin position="162"/>
        <end position="183"/>
    </location>
</feature>
<feature type="transmembrane region" description="Helical" evidence="1">
    <location>
        <begin position="275"/>
        <end position="294"/>
    </location>
</feature>
<feature type="transmembrane region" description="Helical" evidence="1">
    <location>
        <begin position="133"/>
        <end position="155"/>
    </location>
</feature>
<evidence type="ECO:0000313" key="4">
    <source>
        <dbReference type="EMBL" id="MCX2980650.1"/>
    </source>
</evidence>
<reference evidence="4" key="1">
    <citation type="submission" date="2019-02" db="EMBL/GenBank/DDBJ databases">
        <authorList>
            <person name="Li S.-H."/>
        </authorList>
    </citation>
    <scope>NUCLEOTIDE SEQUENCE</scope>
    <source>
        <strain evidence="4">IMCC14734</strain>
    </source>
</reference>
<feature type="transmembrane region" description="Helical" evidence="1">
    <location>
        <begin position="12"/>
        <end position="28"/>
    </location>
</feature>
<feature type="domain" description="Acyltransferase 3" evidence="2">
    <location>
        <begin position="6"/>
        <end position="323"/>
    </location>
</feature>
<feature type="domain" description="SGNH" evidence="3">
    <location>
        <begin position="404"/>
        <end position="647"/>
    </location>
</feature>
<evidence type="ECO:0000259" key="3">
    <source>
        <dbReference type="Pfam" id="PF19040"/>
    </source>
</evidence>
<dbReference type="PANTHER" id="PTHR23028">
    <property type="entry name" value="ACETYLTRANSFERASE"/>
    <property type="match status" value="1"/>
</dbReference>
<keyword evidence="4" id="KW-0012">Acyltransferase</keyword>
<feature type="transmembrane region" description="Helical" evidence="1">
    <location>
        <begin position="309"/>
        <end position="329"/>
    </location>
</feature>
<dbReference type="InterPro" id="IPR002656">
    <property type="entry name" value="Acyl_transf_3_dom"/>
</dbReference>
<organism evidence="4 5">
    <name type="scientific">Candidatus Litorirhabdus singularis</name>
    <dbReference type="NCBI Taxonomy" id="2518993"/>
    <lineage>
        <taxon>Bacteria</taxon>
        <taxon>Pseudomonadati</taxon>
        <taxon>Pseudomonadota</taxon>
        <taxon>Gammaproteobacteria</taxon>
        <taxon>Cellvibrionales</taxon>
        <taxon>Halieaceae</taxon>
        <taxon>Candidatus Litorirhabdus</taxon>
    </lineage>
</organism>
<feature type="transmembrane region" description="Helical" evidence="1">
    <location>
        <begin position="219"/>
        <end position="239"/>
    </location>
</feature>
<keyword evidence="1" id="KW-0472">Membrane</keyword>
<keyword evidence="4" id="KW-0808">Transferase</keyword>
<dbReference type="Pfam" id="PF19040">
    <property type="entry name" value="SGNH"/>
    <property type="match status" value="1"/>
</dbReference>
<evidence type="ECO:0000313" key="5">
    <source>
        <dbReference type="Proteomes" id="UP001143362"/>
    </source>
</evidence>